<protein>
    <recommendedName>
        <fullName evidence="4">LAGLIDADG homing endonuclease</fullName>
    </recommendedName>
</protein>
<evidence type="ECO:0000313" key="2">
    <source>
        <dbReference type="EMBL" id="KAL2042266.1"/>
    </source>
</evidence>
<reference evidence="2 3" key="1">
    <citation type="submission" date="2024-09" db="EMBL/GenBank/DDBJ databases">
        <title>Rethinking Asexuality: The Enigmatic Case of Functional Sexual Genes in Lepraria (Stereocaulaceae).</title>
        <authorList>
            <person name="Doellman M."/>
            <person name="Sun Y."/>
            <person name="Barcenas-Pena A."/>
            <person name="Lumbsch H.T."/>
            <person name="Grewe F."/>
        </authorList>
    </citation>
    <scope>NUCLEOTIDE SEQUENCE [LARGE SCALE GENOMIC DNA]</scope>
    <source>
        <strain evidence="2 3">Mercado 3170</strain>
    </source>
</reference>
<dbReference type="Proteomes" id="UP001590950">
    <property type="component" value="Unassembled WGS sequence"/>
</dbReference>
<keyword evidence="1" id="KW-1133">Transmembrane helix</keyword>
<keyword evidence="1" id="KW-0472">Membrane</keyword>
<dbReference type="EMBL" id="JBEFKJ010000014">
    <property type="protein sequence ID" value="KAL2042266.1"/>
    <property type="molecule type" value="Genomic_DNA"/>
</dbReference>
<accession>A0ABR4A9Z9</accession>
<keyword evidence="3" id="KW-1185">Reference proteome</keyword>
<evidence type="ECO:0000256" key="1">
    <source>
        <dbReference type="SAM" id="Phobius"/>
    </source>
</evidence>
<name>A0ABR4A9Z9_9LECA</name>
<evidence type="ECO:0008006" key="4">
    <source>
        <dbReference type="Google" id="ProtNLM"/>
    </source>
</evidence>
<evidence type="ECO:0000313" key="3">
    <source>
        <dbReference type="Proteomes" id="UP001590950"/>
    </source>
</evidence>
<proteinExistence type="predicted"/>
<organism evidence="2 3">
    <name type="scientific">Stereocaulon virgatum</name>
    <dbReference type="NCBI Taxonomy" id="373712"/>
    <lineage>
        <taxon>Eukaryota</taxon>
        <taxon>Fungi</taxon>
        <taxon>Dikarya</taxon>
        <taxon>Ascomycota</taxon>
        <taxon>Pezizomycotina</taxon>
        <taxon>Lecanoromycetes</taxon>
        <taxon>OSLEUM clade</taxon>
        <taxon>Lecanoromycetidae</taxon>
        <taxon>Lecanorales</taxon>
        <taxon>Lecanorineae</taxon>
        <taxon>Stereocaulaceae</taxon>
        <taxon>Stereocaulon</taxon>
    </lineage>
</organism>
<sequence>MALATPNVACTRPIHSAAIECNLTHQSTDTEEYPLALLETDTPLEPVDLIEVLLAILALGIIVTLAIKSTPCGKTHSHKYFSSCTYLPINLPNNIGSSFSIKAHANTSLTPLLTQLIHFIYTEAPVHHIRRQYFLHKEAKNSSDLSAFSKRRCIGWRK</sequence>
<gene>
    <name evidence="2" type="ORF">N7G274_004754</name>
</gene>
<comment type="caution">
    <text evidence="2">The sequence shown here is derived from an EMBL/GenBank/DDBJ whole genome shotgun (WGS) entry which is preliminary data.</text>
</comment>
<feature type="transmembrane region" description="Helical" evidence="1">
    <location>
        <begin position="49"/>
        <end position="67"/>
    </location>
</feature>
<keyword evidence="1" id="KW-0812">Transmembrane</keyword>